<evidence type="ECO:0000313" key="1">
    <source>
        <dbReference type="EMBL" id="CAH2396453.1"/>
    </source>
</evidence>
<reference evidence="1" key="1">
    <citation type="submission" date="2022-03" db="EMBL/GenBank/DDBJ databases">
        <authorList>
            <person name="Brunel B."/>
        </authorList>
    </citation>
    <scope>NUCLEOTIDE SEQUENCE</scope>
    <source>
        <strain evidence="1">STM4922sample</strain>
    </source>
</reference>
<evidence type="ECO:0000313" key="2">
    <source>
        <dbReference type="Proteomes" id="UP001152604"/>
    </source>
</evidence>
<protein>
    <recommendedName>
        <fullName evidence="3">Secreted protein</fullName>
    </recommendedName>
</protein>
<comment type="caution">
    <text evidence="1">The sequence shown here is derived from an EMBL/GenBank/DDBJ whole genome shotgun (WGS) entry which is preliminary data.</text>
</comment>
<gene>
    <name evidence="1" type="ORF">MES4922_160246</name>
</gene>
<proteinExistence type="predicted"/>
<evidence type="ECO:0008006" key="3">
    <source>
        <dbReference type="Google" id="ProtNLM"/>
    </source>
</evidence>
<accession>A0ABN8JIC1</accession>
<keyword evidence="2" id="KW-1185">Reference proteome</keyword>
<sequence>MVTVSLFSNAVRILAYLRKLCSTSQKKAYLLSALFPNSAARPCSLLDIPVGQFLRQLCLQLHRNCLSELFCCVHK</sequence>
<name>A0ABN8JIC1_9HYPH</name>
<dbReference type="EMBL" id="CAKXZS010000008">
    <property type="protein sequence ID" value="CAH2396453.1"/>
    <property type="molecule type" value="Genomic_DNA"/>
</dbReference>
<dbReference type="Proteomes" id="UP001152604">
    <property type="component" value="Unassembled WGS sequence"/>
</dbReference>
<organism evidence="1 2">
    <name type="scientific">Mesorhizobium ventifaucium</name>
    <dbReference type="NCBI Taxonomy" id="666020"/>
    <lineage>
        <taxon>Bacteria</taxon>
        <taxon>Pseudomonadati</taxon>
        <taxon>Pseudomonadota</taxon>
        <taxon>Alphaproteobacteria</taxon>
        <taxon>Hyphomicrobiales</taxon>
        <taxon>Phyllobacteriaceae</taxon>
        <taxon>Mesorhizobium</taxon>
    </lineage>
</organism>